<organism evidence="1 2">
    <name type="scientific">Cupriavidus taiwanensis</name>
    <dbReference type="NCBI Taxonomy" id="164546"/>
    <lineage>
        <taxon>Bacteria</taxon>
        <taxon>Pseudomonadati</taxon>
        <taxon>Pseudomonadota</taxon>
        <taxon>Betaproteobacteria</taxon>
        <taxon>Burkholderiales</taxon>
        <taxon>Burkholderiaceae</taxon>
        <taxon>Cupriavidus</taxon>
    </lineage>
</organism>
<proteinExistence type="predicted"/>
<sequence length="69" mass="7598">MSPSGAPRRHPPGSRRRPYAWVCLSRARAERSQHASGPQSVSLASSYGVTLLLISRHTGLKTLRTRKCV</sequence>
<evidence type="ECO:0000313" key="1">
    <source>
        <dbReference type="EMBL" id="SPR99073.1"/>
    </source>
</evidence>
<accession>A0A375J528</accession>
<dbReference type="EMBL" id="OVTA01000030">
    <property type="protein sequence ID" value="SPR99073.1"/>
    <property type="molecule type" value="Genomic_DNA"/>
</dbReference>
<evidence type="ECO:0000313" key="2">
    <source>
        <dbReference type="Proteomes" id="UP000256805"/>
    </source>
</evidence>
<reference evidence="1 2" key="1">
    <citation type="submission" date="2018-01" db="EMBL/GenBank/DDBJ databases">
        <authorList>
            <person name="Gaut B.S."/>
            <person name="Morton B.R."/>
            <person name="Clegg M.T."/>
            <person name="Duvall M.R."/>
        </authorList>
    </citation>
    <scope>NUCLEOTIDE SEQUENCE [LARGE SCALE GENOMIC DNA]</scope>
    <source>
        <strain evidence="1">Cupriavidus taiwanensis cmp 52</strain>
    </source>
</reference>
<name>A0A375J528_9BURK</name>
<gene>
    <name evidence="1" type="ORF">CBM2634_A80005</name>
</gene>
<dbReference type="Proteomes" id="UP000256805">
    <property type="component" value="Unassembled WGS sequence"/>
</dbReference>
<protein>
    <submittedName>
        <fullName evidence="1">Uncharacterized protein</fullName>
    </submittedName>
</protein>
<dbReference type="AlphaFoldDB" id="A0A375J528"/>